<dbReference type="OrthoDB" id="5552842at2759"/>
<evidence type="ECO:0000259" key="1">
    <source>
        <dbReference type="Pfam" id="PF09159"/>
    </source>
</evidence>
<dbReference type="GO" id="GO:0000403">
    <property type="term" value="F:Y-form DNA binding"/>
    <property type="evidence" value="ECO:0007669"/>
    <property type="project" value="TreeGrafter"/>
</dbReference>
<dbReference type="GO" id="GO:0070336">
    <property type="term" value="F:flap-structured DNA binding"/>
    <property type="evidence" value="ECO:0007669"/>
    <property type="project" value="TreeGrafter"/>
</dbReference>
<accession>A0A1E4TFL8</accession>
<gene>
    <name evidence="2" type="ORF">CANCADRAFT_107023</name>
</gene>
<dbReference type="InterPro" id="IPR015242">
    <property type="entry name" value="Ydc2_cat"/>
</dbReference>
<proteinExistence type="predicted"/>
<organism evidence="2 3">
    <name type="scientific">Tortispora caseinolytica NRRL Y-17796</name>
    <dbReference type="NCBI Taxonomy" id="767744"/>
    <lineage>
        <taxon>Eukaryota</taxon>
        <taxon>Fungi</taxon>
        <taxon>Dikarya</taxon>
        <taxon>Ascomycota</taxon>
        <taxon>Saccharomycotina</taxon>
        <taxon>Trigonopsidomycetes</taxon>
        <taxon>Trigonopsidales</taxon>
        <taxon>Trigonopsidaceae</taxon>
        <taxon>Tortispora</taxon>
    </lineage>
</organism>
<dbReference type="InterPro" id="IPR012337">
    <property type="entry name" value="RNaseH-like_sf"/>
</dbReference>
<protein>
    <recommendedName>
        <fullName evidence="1">Mitochondrial resolvase Ydc2 catalytic domain-containing protein</fullName>
    </recommendedName>
</protein>
<dbReference type="InterPro" id="IPR039197">
    <property type="entry name" value="Mrs1/Cce1"/>
</dbReference>
<dbReference type="GO" id="GO:0004520">
    <property type="term" value="F:DNA endonuclease activity"/>
    <property type="evidence" value="ECO:0007669"/>
    <property type="project" value="TreeGrafter"/>
</dbReference>
<dbReference type="Pfam" id="PF09159">
    <property type="entry name" value="Ydc2-catalyt"/>
    <property type="match status" value="1"/>
</dbReference>
<dbReference type="EMBL" id="KV453842">
    <property type="protein sequence ID" value="ODV90493.1"/>
    <property type="molecule type" value="Genomic_DNA"/>
</dbReference>
<dbReference type="SUPFAM" id="SSF53098">
    <property type="entry name" value="Ribonuclease H-like"/>
    <property type="match status" value="1"/>
</dbReference>
<sequence length="297" mass="32619">MNLQTLKHAAKAAGILQGGTKSALLSRIATGYSCISRSVLSIDVGVRNLAVCQLEPSLDSEGNVRSVHVSAWQKHDLIASGAHSGIDIFQDLTQLAEIVGSTFTKMANGAETILIERQRHRSGGSSSVLEWTLKVGTVEAMLHAMAYSYSPSAEVVSLVPSRTSNFWTPAHLRNANMTESARYRELKKMRVDICRQILASPTSAVTWQPGLKEMFVSLARSKAKMDDYADSLLQGIAWIEQKSVLNKLKQNISDKDKTEHIIKQFENRKDRYLAGEFVAAGQAIDIAVSMKNMEAIL</sequence>
<dbReference type="CDD" id="cd16963">
    <property type="entry name" value="CCE1"/>
    <property type="match status" value="1"/>
</dbReference>
<evidence type="ECO:0000313" key="2">
    <source>
        <dbReference type="EMBL" id="ODV90493.1"/>
    </source>
</evidence>
<dbReference type="GO" id="GO:0000402">
    <property type="term" value="F:crossed form four-way junction DNA binding"/>
    <property type="evidence" value="ECO:0007669"/>
    <property type="project" value="TreeGrafter"/>
</dbReference>
<name>A0A1E4TFL8_9ASCO</name>
<dbReference type="GO" id="GO:0005739">
    <property type="term" value="C:mitochondrion"/>
    <property type="evidence" value="ECO:0007669"/>
    <property type="project" value="TreeGrafter"/>
</dbReference>
<feature type="domain" description="Mitochondrial resolvase Ydc2 catalytic" evidence="1">
    <location>
        <begin position="39"/>
        <end position="203"/>
    </location>
</feature>
<dbReference type="Proteomes" id="UP000095023">
    <property type="component" value="Unassembled WGS sequence"/>
</dbReference>
<reference evidence="3" key="1">
    <citation type="submission" date="2016-02" db="EMBL/GenBank/DDBJ databases">
        <title>Comparative genomics of biotechnologically important yeasts.</title>
        <authorList>
            <consortium name="DOE Joint Genome Institute"/>
            <person name="Riley R."/>
            <person name="Haridas S."/>
            <person name="Wolfe K.H."/>
            <person name="Lopes M.R."/>
            <person name="Hittinger C.T."/>
            <person name="Goker M."/>
            <person name="Salamov A."/>
            <person name="Wisecaver J."/>
            <person name="Long T.M."/>
            <person name="Aerts A.L."/>
            <person name="Barry K."/>
            <person name="Choi C."/>
            <person name="Clum A."/>
            <person name="Coughlan A.Y."/>
            <person name="Deshpande S."/>
            <person name="Douglass A.P."/>
            <person name="Hanson S.J."/>
            <person name="Klenk H.-P."/>
            <person name="Labutti K."/>
            <person name="Lapidus A."/>
            <person name="Lindquist E."/>
            <person name="Lipzen A."/>
            <person name="Meier-Kolthoff J.P."/>
            <person name="Ohm R.A."/>
            <person name="Otillar R.P."/>
            <person name="Pangilinan J."/>
            <person name="Peng Y."/>
            <person name="Rokas A."/>
            <person name="Rosa C.A."/>
            <person name="Scheuner C."/>
            <person name="Sibirny A.A."/>
            <person name="Slot J.C."/>
            <person name="Stielow J.B."/>
            <person name="Sun H."/>
            <person name="Kurtzman C.P."/>
            <person name="Blackwell M."/>
            <person name="Jeffries T.W."/>
            <person name="Grigoriev I.V."/>
        </authorList>
    </citation>
    <scope>NUCLEOTIDE SEQUENCE [LARGE SCALE GENOMIC DNA]</scope>
    <source>
        <strain evidence="3">NRRL Y-17796</strain>
    </source>
</reference>
<dbReference type="AlphaFoldDB" id="A0A1E4TFL8"/>
<dbReference type="InterPro" id="IPR036397">
    <property type="entry name" value="RNaseH_sf"/>
</dbReference>
<evidence type="ECO:0000313" key="3">
    <source>
        <dbReference type="Proteomes" id="UP000095023"/>
    </source>
</evidence>
<dbReference type="PANTHER" id="PTHR28072">
    <property type="entry name" value="CRUCIFORM CUTTING ENDONUCLEASE 1, MITOCHONDRIAL-RELATED"/>
    <property type="match status" value="1"/>
</dbReference>
<dbReference type="PANTHER" id="PTHR28072:SF1">
    <property type="entry name" value="CRUCIFORM CUTTING ENDONUCLEASE 1, MITOCHONDRIAL-RELATED"/>
    <property type="match status" value="1"/>
</dbReference>
<keyword evidence="3" id="KW-1185">Reference proteome</keyword>
<dbReference type="Gene3D" id="3.30.420.10">
    <property type="entry name" value="Ribonuclease H-like superfamily/Ribonuclease H"/>
    <property type="match status" value="1"/>
</dbReference>